<protein>
    <submittedName>
        <fullName evidence="2">Uncharacterized protein</fullName>
    </submittedName>
</protein>
<dbReference type="AlphaFoldDB" id="A0A388LWK4"/>
<name>A0A388LWK4_CHABU</name>
<organism evidence="2 3">
    <name type="scientific">Chara braunii</name>
    <name type="common">Braun's stonewort</name>
    <dbReference type="NCBI Taxonomy" id="69332"/>
    <lineage>
        <taxon>Eukaryota</taxon>
        <taxon>Viridiplantae</taxon>
        <taxon>Streptophyta</taxon>
        <taxon>Charophyceae</taxon>
        <taxon>Charales</taxon>
        <taxon>Characeae</taxon>
        <taxon>Chara</taxon>
    </lineage>
</organism>
<accession>A0A388LWK4</accession>
<evidence type="ECO:0000313" key="2">
    <source>
        <dbReference type="EMBL" id="GBG86708.1"/>
    </source>
</evidence>
<sequence>MEMAPTIASVLNLGFHGYEDDNGVRPVAKQARAAAALKEVEFGLATLAARLMLGKDHLRQNKGRVKRHYSQNGMANQTLKEYFNAQVSHDNDVADMISWLYSISHGVSFSDLQGEDNGFRSQPKNWQELVQLVVRAVVVPGLIAVLDEQPPVVEMQPDSRTQGENEGSPSFAIAIASPLTLMEAVLGRVLAIGIAFSAVLAHDDVARVAACRSESPSTLLRTFFHTFLESFGTVYRSASSSMPIPARVPGSHEAETTGWPNNSHSNNSPSMEETSTEFRARVPPTTGLQAGSSWTKNSYHSIQPENMPPVSVPAEGKTITGDVNDVWRAAPVEVAQLMSGMIEGEQRNSLPNRGETNSLHRRDGLISPEDTSPESSSREGGGEETSGIDSYLPGDKENTGGGVHGEDVASISASSFIASLFQRMKLGRVETICFSTSWKCAGFEAAFRQAADSLLYEIFGLKLSMENDNEESEKAPRLTKCDRAPNDVEIRVWSPRAHKLKGAILPAGCVHSSALLLRTAEAVAEANNVSGSPWPRDVKCSAQRTAVIRNTIGKELRANYRSWTKAQEWVVLADVKAQQQLHQQNLWQLQQTRNRLLMIMREREQLLLEYRPLIQNQQLSADRREGLRRICQEAMESLAHQHEYHVRLQQEEEQLILQQREHEEITQHQALEQRLQDRLMQFQNLNQAGHRRKLNSLRKVTSALPFIRIQVSVLVMHT</sequence>
<proteinExistence type="predicted"/>
<dbReference type="Gramene" id="GBG86708">
    <property type="protein sequence ID" value="GBG86708"/>
    <property type="gene ID" value="CBR_g41772"/>
</dbReference>
<keyword evidence="3" id="KW-1185">Reference proteome</keyword>
<evidence type="ECO:0000313" key="3">
    <source>
        <dbReference type="Proteomes" id="UP000265515"/>
    </source>
</evidence>
<comment type="caution">
    <text evidence="2">The sequence shown here is derived from an EMBL/GenBank/DDBJ whole genome shotgun (WGS) entry which is preliminary data.</text>
</comment>
<dbReference type="EMBL" id="BFEA01000576">
    <property type="protein sequence ID" value="GBG86708.1"/>
    <property type="molecule type" value="Genomic_DNA"/>
</dbReference>
<feature type="region of interest" description="Disordered" evidence="1">
    <location>
        <begin position="343"/>
        <end position="405"/>
    </location>
</feature>
<gene>
    <name evidence="2" type="ORF">CBR_g41772</name>
</gene>
<feature type="compositionally biased region" description="Low complexity" evidence="1">
    <location>
        <begin position="260"/>
        <end position="270"/>
    </location>
</feature>
<feature type="region of interest" description="Disordered" evidence="1">
    <location>
        <begin position="242"/>
        <end position="275"/>
    </location>
</feature>
<reference evidence="2 3" key="1">
    <citation type="journal article" date="2018" name="Cell">
        <title>The Chara Genome: Secondary Complexity and Implications for Plant Terrestrialization.</title>
        <authorList>
            <person name="Nishiyama T."/>
            <person name="Sakayama H."/>
            <person name="Vries J.D."/>
            <person name="Buschmann H."/>
            <person name="Saint-Marcoux D."/>
            <person name="Ullrich K.K."/>
            <person name="Haas F.B."/>
            <person name="Vanderstraeten L."/>
            <person name="Becker D."/>
            <person name="Lang D."/>
            <person name="Vosolsobe S."/>
            <person name="Rombauts S."/>
            <person name="Wilhelmsson P.K.I."/>
            <person name="Janitza P."/>
            <person name="Kern R."/>
            <person name="Heyl A."/>
            <person name="Rumpler F."/>
            <person name="Villalobos L.I.A.C."/>
            <person name="Clay J.M."/>
            <person name="Skokan R."/>
            <person name="Toyoda A."/>
            <person name="Suzuki Y."/>
            <person name="Kagoshima H."/>
            <person name="Schijlen E."/>
            <person name="Tajeshwar N."/>
            <person name="Catarino B."/>
            <person name="Hetherington A.J."/>
            <person name="Saltykova A."/>
            <person name="Bonnot C."/>
            <person name="Breuninger H."/>
            <person name="Symeonidi A."/>
            <person name="Radhakrishnan G.V."/>
            <person name="Van Nieuwerburgh F."/>
            <person name="Deforce D."/>
            <person name="Chang C."/>
            <person name="Karol K.G."/>
            <person name="Hedrich R."/>
            <person name="Ulvskov P."/>
            <person name="Glockner G."/>
            <person name="Delwiche C.F."/>
            <person name="Petrasek J."/>
            <person name="Van de Peer Y."/>
            <person name="Friml J."/>
            <person name="Beilby M."/>
            <person name="Dolan L."/>
            <person name="Kohara Y."/>
            <person name="Sugano S."/>
            <person name="Fujiyama A."/>
            <person name="Delaux P.-M."/>
            <person name="Quint M."/>
            <person name="TheiBen G."/>
            <person name="Hagemann M."/>
            <person name="Harholt J."/>
            <person name="Dunand C."/>
            <person name="Zachgo S."/>
            <person name="Langdale J."/>
            <person name="Maumus F."/>
            <person name="Straeten D.V.D."/>
            <person name="Gould S.B."/>
            <person name="Rensing S.A."/>
        </authorList>
    </citation>
    <scope>NUCLEOTIDE SEQUENCE [LARGE SCALE GENOMIC DNA]</scope>
    <source>
        <strain evidence="2 3">S276</strain>
    </source>
</reference>
<evidence type="ECO:0000256" key="1">
    <source>
        <dbReference type="SAM" id="MobiDB-lite"/>
    </source>
</evidence>
<feature type="compositionally biased region" description="Polar residues" evidence="1">
    <location>
        <begin position="347"/>
        <end position="357"/>
    </location>
</feature>
<dbReference type="Proteomes" id="UP000265515">
    <property type="component" value="Unassembled WGS sequence"/>
</dbReference>